<feature type="region of interest" description="Disordered" evidence="1">
    <location>
        <begin position="414"/>
        <end position="494"/>
    </location>
</feature>
<feature type="region of interest" description="Disordered" evidence="1">
    <location>
        <begin position="1"/>
        <end position="98"/>
    </location>
</feature>
<dbReference type="EMBL" id="QPIX01000003">
    <property type="protein sequence ID" value="RCW27270.1"/>
    <property type="molecule type" value="Genomic_DNA"/>
</dbReference>
<evidence type="ECO:0000313" key="4">
    <source>
        <dbReference type="Proteomes" id="UP000252582"/>
    </source>
</evidence>
<sequence>MIDIGVTGTSPLPDAMGRAGSTTASTRSADGGFSEALEGAERRSDKAPVDDERPAPRIDISARNLRSRPDGDTPAIEEEVPEDADARTPAKARDYDGKDASAALLARTSGIVKTTSGVAKTSHEMPSGRGEVTGRRGAEADKPVARGARSAIGREVADAETDQAVENAVDVPATDVGEVLSLLNGTAPGIPVDAELAGAEKERSDRSAGGKDTMIPVFDTRPASAGQAIRDTSLDGQPMEAVAPSESDADRTFRFARPDGKGQSLTMRVSESGDAAAYEAGTAAADGAQTVAVLDARRYLAPASTSNAANIAATLAGDGEWLQAMQPAAELANAAAAAGGAKAVHTLKIQMTPIELGSVTANLRLKGDELTVHLTVESHAALRQLSDDQGDILKALRAQGLTIDHVHVSIAPSAERTAGGDGGQGAPQWQQGGQQAQQGGGQSAGGGARQEAFGSTRGDDDGRGRIGNEAGLAETAGNSGGAVPGGARPDHVYL</sequence>
<accession>A0A6I7HQQ0</accession>
<evidence type="ECO:0000259" key="2">
    <source>
        <dbReference type="Pfam" id="PF02120"/>
    </source>
</evidence>
<gene>
    <name evidence="3" type="ORF">DFR48_103232</name>
</gene>
<feature type="compositionally biased region" description="Basic and acidic residues" evidence="1">
    <location>
        <begin position="457"/>
        <end position="466"/>
    </location>
</feature>
<reference evidence="3 4" key="1">
    <citation type="submission" date="2018-07" db="EMBL/GenBank/DDBJ databases">
        <title>Genomic Encyclopedia of Type Strains, Phase IV (KMG-IV): sequencing the most valuable type-strain genomes for metagenomic binning, comparative biology and taxonomic classification.</title>
        <authorList>
            <person name="Goeker M."/>
        </authorList>
    </citation>
    <scope>NUCLEOTIDE SEQUENCE [LARGE SCALE GENOMIC DNA]</scope>
    <source>
        <strain evidence="3 4">DSM 25528</strain>
    </source>
</reference>
<proteinExistence type="predicted"/>
<feature type="region of interest" description="Disordered" evidence="1">
    <location>
        <begin position="115"/>
        <end position="149"/>
    </location>
</feature>
<dbReference type="InterPro" id="IPR021136">
    <property type="entry name" value="Flagellar_hook_control-like_C"/>
</dbReference>
<dbReference type="InterPro" id="IPR038610">
    <property type="entry name" value="FliK-like_C_sf"/>
</dbReference>
<evidence type="ECO:0000313" key="3">
    <source>
        <dbReference type="EMBL" id="RCW27270.1"/>
    </source>
</evidence>
<dbReference type="Pfam" id="PF02120">
    <property type="entry name" value="Flg_hook"/>
    <property type="match status" value="1"/>
</dbReference>
<comment type="caution">
    <text evidence="3">The sequence shown here is derived from an EMBL/GenBank/DDBJ whole genome shotgun (WGS) entry which is preliminary data.</text>
</comment>
<feature type="compositionally biased region" description="Basic and acidic residues" evidence="1">
    <location>
        <begin position="39"/>
        <end position="56"/>
    </location>
</feature>
<dbReference type="AlphaFoldDB" id="A0A6I7HQQ0"/>
<feature type="domain" description="Flagellar hook-length control protein-like C-terminal" evidence="2">
    <location>
        <begin position="341"/>
        <end position="412"/>
    </location>
</feature>
<feature type="compositionally biased region" description="Basic and acidic residues" evidence="1">
    <location>
        <begin position="84"/>
        <end position="98"/>
    </location>
</feature>
<organism evidence="3 4">
    <name type="scientific">Ciceribacter lividus</name>
    <dbReference type="NCBI Taxonomy" id="1197950"/>
    <lineage>
        <taxon>Bacteria</taxon>
        <taxon>Pseudomonadati</taxon>
        <taxon>Pseudomonadota</taxon>
        <taxon>Alphaproteobacteria</taxon>
        <taxon>Hyphomicrobiales</taxon>
        <taxon>Rhizobiaceae</taxon>
        <taxon>Ciceribacter</taxon>
    </lineage>
</organism>
<dbReference type="Gene3D" id="3.30.750.140">
    <property type="match status" value="1"/>
</dbReference>
<feature type="compositionally biased region" description="Gly residues" evidence="1">
    <location>
        <begin position="438"/>
        <end position="448"/>
    </location>
</feature>
<feature type="compositionally biased region" description="Low complexity" evidence="1">
    <location>
        <begin position="426"/>
        <end position="437"/>
    </location>
</feature>
<evidence type="ECO:0000256" key="1">
    <source>
        <dbReference type="SAM" id="MobiDB-lite"/>
    </source>
</evidence>
<keyword evidence="4" id="KW-1185">Reference proteome</keyword>
<protein>
    <submittedName>
        <fullName evidence="3">Chemotaxis protein MotD</fullName>
    </submittedName>
</protein>
<name>A0A6I7HQQ0_9HYPH</name>
<dbReference type="CDD" id="cd17470">
    <property type="entry name" value="T3SS_Flik_C"/>
    <property type="match status" value="1"/>
</dbReference>
<feature type="compositionally biased region" description="Basic and acidic residues" evidence="1">
    <location>
        <begin position="132"/>
        <end position="144"/>
    </location>
</feature>
<dbReference type="Proteomes" id="UP000252582">
    <property type="component" value="Unassembled WGS sequence"/>
</dbReference>